<accession>A0AAX4H7Z8</accession>
<evidence type="ECO:0000256" key="1">
    <source>
        <dbReference type="SAM" id="MobiDB-lite"/>
    </source>
</evidence>
<dbReference type="Proteomes" id="UP001338582">
    <property type="component" value="Chromosome 1"/>
</dbReference>
<protein>
    <submittedName>
        <fullName evidence="3">Uncharacterized protein</fullName>
    </submittedName>
</protein>
<dbReference type="GeneID" id="88172168"/>
<name>A0AAX4H7Z8_9ASCO</name>
<dbReference type="AlphaFoldDB" id="A0AAX4H7Z8"/>
<dbReference type="EMBL" id="CP138894">
    <property type="protein sequence ID" value="WPK23850.1"/>
    <property type="molecule type" value="Genomic_DNA"/>
</dbReference>
<reference evidence="3 4" key="1">
    <citation type="submission" date="2023-10" db="EMBL/GenBank/DDBJ databases">
        <title>Draft Genome Sequence of Candida saopaulonensis from a very Premature Infant with Sepsis.</title>
        <authorList>
            <person name="Ning Y."/>
            <person name="Dai R."/>
            <person name="Xiao M."/>
            <person name="Xu Y."/>
            <person name="Yan Q."/>
            <person name="Zhang L."/>
        </authorList>
    </citation>
    <scope>NUCLEOTIDE SEQUENCE [LARGE SCALE GENOMIC DNA]</scope>
    <source>
        <strain evidence="3 4">19XY460</strain>
    </source>
</reference>
<dbReference type="RefSeq" id="XP_062876236.1">
    <property type="nucleotide sequence ID" value="XM_063020166.1"/>
</dbReference>
<keyword evidence="2" id="KW-1133">Transmembrane helix</keyword>
<feature type="region of interest" description="Disordered" evidence="1">
    <location>
        <begin position="22"/>
        <end position="44"/>
    </location>
</feature>
<feature type="transmembrane region" description="Helical" evidence="2">
    <location>
        <begin position="166"/>
        <end position="188"/>
    </location>
</feature>
<dbReference type="KEGG" id="asau:88172168"/>
<keyword evidence="2" id="KW-0812">Transmembrane</keyword>
<gene>
    <name evidence="3" type="ORF">PUMCH_001100</name>
</gene>
<proteinExistence type="predicted"/>
<organism evidence="3 4">
    <name type="scientific">Australozyma saopauloensis</name>
    <dbReference type="NCBI Taxonomy" id="291208"/>
    <lineage>
        <taxon>Eukaryota</taxon>
        <taxon>Fungi</taxon>
        <taxon>Dikarya</taxon>
        <taxon>Ascomycota</taxon>
        <taxon>Saccharomycotina</taxon>
        <taxon>Pichiomycetes</taxon>
        <taxon>Metschnikowiaceae</taxon>
        <taxon>Australozyma</taxon>
    </lineage>
</organism>
<evidence type="ECO:0000256" key="2">
    <source>
        <dbReference type="SAM" id="Phobius"/>
    </source>
</evidence>
<evidence type="ECO:0000313" key="3">
    <source>
        <dbReference type="EMBL" id="WPK23850.1"/>
    </source>
</evidence>
<keyword evidence="4" id="KW-1185">Reference proteome</keyword>
<sequence length="195" mass="22305">MSRKLRSSEVIEQLGEPLPLPYLVDTPKATKSGAVPNESNISPPNQLADHILRRKNRILSGESRLEQVHQVKEPVVYPLRLLRQAEAEVDKESILDEIERKIQLLKVDMKNFKDSSSALIVLERINKDLDEIQQWKQHDSILGELERLQNQTSALENPGFSGRYRIAAVVTILACLLGLSFFAGQYSYEYCYYFC</sequence>
<keyword evidence="2" id="KW-0472">Membrane</keyword>
<evidence type="ECO:0000313" key="4">
    <source>
        <dbReference type="Proteomes" id="UP001338582"/>
    </source>
</evidence>